<comment type="catalytic activity">
    <reaction evidence="4">
        <text>gamma-L-glutamyl-L-cysteine + hercynine + O2 = gamma-L-glutamyl-hercynylcysteine S-oxide + H2O</text>
        <dbReference type="Rhea" id="RHEA:42672"/>
        <dbReference type="ChEBI" id="CHEBI:15377"/>
        <dbReference type="ChEBI" id="CHEBI:15379"/>
        <dbReference type="ChEBI" id="CHEBI:15781"/>
        <dbReference type="ChEBI" id="CHEBI:58173"/>
        <dbReference type="ChEBI" id="CHEBI:82703"/>
        <dbReference type="EC" id="1.14.99.50"/>
    </reaction>
</comment>
<feature type="binding site" evidence="4">
    <location>
        <position position="412"/>
    </location>
    <ligand>
        <name>gamma-L-glutamyl-L-cysteine</name>
        <dbReference type="ChEBI" id="CHEBI:58173"/>
    </ligand>
</feature>
<proteinExistence type="inferred from homology"/>
<feature type="domain" description="DinB-like" evidence="6">
    <location>
        <begin position="11"/>
        <end position="138"/>
    </location>
</feature>
<accession>A0ABT8HFN5</accession>
<keyword evidence="4" id="KW-0503">Monooxygenase</keyword>
<dbReference type="HAMAP" id="MF_02035">
    <property type="entry name" value="EgtB"/>
    <property type="match status" value="1"/>
</dbReference>
<reference evidence="7" key="1">
    <citation type="submission" date="2023-07" db="EMBL/GenBank/DDBJ databases">
        <title>Degradation of tert-butanol by M. austroafricanum TBA100.</title>
        <authorList>
            <person name="Helbich S."/>
            <person name="Vainshtein Y."/>
        </authorList>
    </citation>
    <scope>NUCLEOTIDE SEQUENCE</scope>
    <source>
        <strain evidence="7">TBA100</strain>
    </source>
</reference>
<evidence type="ECO:0000256" key="2">
    <source>
        <dbReference type="ARBA" id="ARBA00023004"/>
    </source>
</evidence>
<protein>
    <recommendedName>
        <fullName evidence="4">Hercynine oxygenase</fullName>
        <ecNumber evidence="4">1.14.99.50</ecNumber>
    </recommendedName>
    <alternativeName>
        <fullName evidence="4">Gamma-glutamyl hercynylcysteine S-oxide synthase</fullName>
    </alternativeName>
</protein>
<keyword evidence="4" id="KW-0479">Metal-binding</keyword>
<comment type="similarity">
    <text evidence="4">Belongs to the EgtB family.</text>
</comment>
<evidence type="ECO:0000259" key="6">
    <source>
        <dbReference type="Pfam" id="PF12867"/>
    </source>
</evidence>
<dbReference type="EC" id="1.14.99.50" evidence="4"/>
<dbReference type="SUPFAM" id="SSF109854">
    <property type="entry name" value="DinB/YfiT-like putative metalloenzymes"/>
    <property type="match status" value="1"/>
</dbReference>
<dbReference type="InterPro" id="IPR034660">
    <property type="entry name" value="DinB/YfiT-like"/>
</dbReference>
<dbReference type="RefSeq" id="WP_301161518.1">
    <property type="nucleotide sequence ID" value="NZ_JAUHTC010000054.1"/>
</dbReference>
<comment type="function">
    <text evidence="4">Catalyzes the oxidative sulfurization of hercynine (N-alpha,N-alpha,N-alpha-trimethyl-L-histidine) into hercynyl-gamma-L-glutamyl-L-cysteine sulfoxide, a step in the biosynthesis pathway of ergothioneine.</text>
</comment>
<dbReference type="Proteomes" id="UP001172687">
    <property type="component" value="Unassembled WGS sequence"/>
</dbReference>
<keyword evidence="1 4" id="KW-0560">Oxidoreductase</keyword>
<feature type="domain" description="Sulfatase-modifying factor enzyme-like" evidence="5">
    <location>
        <begin position="167"/>
        <end position="427"/>
    </location>
</feature>
<dbReference type="InterPro" id="IPR024775">
    <property type="entry name" value="DinB-like"/>
</dbReference>
<dbReference type="PANTHER" id="PTHR23150">
    <property type="entry name" value="SULFATASE MODIFYING FACTOR 1, 2"/>
    <property type="match status" value="1"/>
</dbReference>
<feature type="binding site" evidence="4">
    <location>
        <position position="130"/>
    </location>
    <ligand>
        <name>Fe cation</name>
        <dbReference type="ChEBI" id="CHEBI:24875"/>
    </ligand>
</feature>
<comment type="caution">
    <text evidence="7">The sequence shown here is derived from an EMBL/GenBank/DDBJ whole genome shotgun (WGS) entry which is preliminary data.</text>
</comment>
<dbReference type="Gene3D" id="3.90.1580.10">
    <property type="entry name" value="paralog of FGE (formylglycine-generating enzyme)"/>
    <property type="match status" value="1"/>
</dbReference>
<keyword evidence="2 4" id="KW-0408">Iron</keyword>
<comment type="pathway">
    <text evidence="3 4">Amino-acid biosynthesis; ergothioneine biosynthesis.</text>
</comment>
<evidence type="ECO:0000256" key="1">
    <source>
        <dbReference type="ARBA" id="ARBA00023002"/>
    </source>
</evidence>
<dbReference type="PANTHER" id="PTHR23150:SF36">
    <property type="entry name" value="HERCYNINE OXYGENASE"/>
    <property type="match status" value="1"/>
</dbReference>
<feature type="binding site" evidence="4">
    <location>
        <begin position="82"/>
        <end position="85"/>
    </location>
    <ligand>
        <name>gamma-L-glutamyl-L-cysteine</name>
        <dbReference type="ChEBI" id="CHEBI:58173"/>
    </ligand>
</feature>
<keyword evidence="8" id="KW-1185">Reference proteome</keyword>
<dbReference type="InterPro" id="IPR016187">
    <property type="entry name" value="CTDL_fold"/>
</dbReference>
<dbReference type="InterPro" id="IPR005532">
    <property type="entry name" value="SUMF_dom"/>
</dbReference>
<dbReference type="Pfam" id="PF12867">
    <property type="entry name" value="DinB_2"/>
    <property type="match status" value="1"/>
</dbReference>
<dbReference type="InterPro" id="IPR032890">
    <property type="entry name" value="EgtB_Actinobacteria"/>
</dbReference>
<comment type="cofactor">
    <cofactor evidence="4">
        <name>Fe(2+)</name>
        <dbReference type="ChEBI" id="CHEBI:29033"/>
    </cofactor>
</comment>
<organism evidence="7 8">
    <name type="scientific">Mycolicibacterium austroafricanum</name>
    <name type="common">Mycobacterium austroafricanum</name>
    <dbReference type="NCBI Taxonomy" id="39687"/>
    <lineage>
        <taxon>Bacteria</taxon>
        <taxon>Bacillati</taxon>
        <taxon>Actinomycetota</taxon>
        <taxon>Actinomycetes</taxon>
        <taxon>Mycobacteriales</taxon>
        <taxon>Mycobacteriaceae</taxon>
        <taxon>Mycolicibacterium</taxon>
    </lineage>
</organism>
<dbReference type="SUPFAM" id="SSF56436">
    <property type="entry name" value="C-type lectin-like"/>
    <property type="match status" value="1"/>
</dbReference>
<name>A0ABT8HFN5_MYCAO</name>
<evidence type="ECO:0000259" key="5">
    <source>
        <dbReference type="Pfam" id="PF03781"/>
    </source>
</evidence>
<gene>
    <name evidence="4 7" type="primary">egtB</name>
    <name evidence="7" type="ORF">QYF68_17300</name>
</gene>
<dbReference type="EMBL" id="JAUHTC010000054">
    <property type="protein sequence ID" value="MDN4519559.1"/>
    <property type="molecule type" value="Genomic_DNA"/>
</dbReference>
<feature type="binding site" evidence="4">
    <location>
        <position position="46"/>
    </location>
    <ligand>
        <name>Fe cation</name>
        <dbReference type="ChEBI" id="CHEBI:24875"/>
    </ligand>
</feature>
<dbReference type="InterPro" id="IPR051043">
    <property type="entry name" value="Sulfatase_Mod_Factor_Kinase"/>
</dbReference>
<evidence type="ECO:0000313" key="7">
    <source>
        <dbReference type="EMBL" id="MDN4519559.1"/>
    </source>
</evidence>
<dbReference type="Pfam" id="PF03781">
    <property type="entry name" value="FGE-sulfatase"/>
    <property type="match status" value="1"/>
</dbReference>
<sequence length="448" mass="50010">MTTREALACELTEARDRTLRLVAFDDAELRRQYDPLMSPLVWDLAHIGQQEELWLLRGGNPDRPGLLPPQVDQLYDAFVHSRASRADLPLLPPTDARNYCATVRGKVLDALDALPDGHPDAFTFGLVVSHENQHDETMLQALSLRSGAPLLDRGTSLPPGRPQTAGTSVRVPAGEFVLGVDAVTEPYSLDNERPAHVVDVPAFRIGRVPVTNAEWRQFVDDGGYHRRQWWSDAGWAHRRQAGLTAPLYWNGDGSRTRFGYVEEIPGEEPVQHVTYYEAEAYAAWAGARLPTEVEWEKACAWDPETNSRRRYPWGATEPTAEVANLGSRSLRPAPVGAYPQSASAYGAEQMLGDVWEWTSSPLRPWPGFTPMVYERYSQPFFDGTGTGEYRVLRGGSWAVAPNILRPSFRNWDHPIRRQIFSGVRLAWDDVGAPPACGGPLTRRVDGYV</sequence>
<evidence type="ECO:0000256" key="4">
    <source>
        <dbReference type="HAMAP-Rule" id="MF_02035"/>
    </source>
</evidence>
<evidence type="ECO:0000256" key="3">
    <source>
        <dbReference type="ARBA" id="ARBA00037882"/>
    </source>
</evidence>
<dbReference type="NCBIfam" id="TIGR03440">
    <property type="entry name" value="egtB_TIGR03440"/>
    <property type="match status" value="1"/>
</dbReference>
<feature type="binding site" evidence="4">
    <location>
        <position position="416"/>
    </location>
    <ligand>
        <name>gamma-L-glutamyl-L-cysteine</name>
        <dbReference type="ChEBI" id="CHEBI:58173"/>
    </ligand>
</feature>
<dbReference type="InterPro" id="IPR042095">
    <property type="entry name" value="SUMF_sf"/>
</dbReference>
<dbReference type="InterPro" id="IPR017806">
    <property type="entry name" value="EgtB"/>
</dbReference>
<evidence type="ECO:0000313" key="8">
    <source>
        <dbReference type="Proteomes" id="UP001172687"/>
    </source>
</evidence>
<feature type="binding site" evidence="4">
    <location>
        <position position="134"/>
    </location>
    <ligand>
        <name>Fe cation</name>
        <dbReference type="ChEBI" id="CHEBI:24875"/>
    </ligand>
</feature>